<dbReference type="GeneID" id="14013873"/>
<dbReference type="EMBL" id="JQ245707">
    <property type="protein sequence ID" value="AEZ65669.1"/>
    <property type="molecule type" value="Genomic_DNA"/>
</dbReference>
<dbReference type="RefSeq" id="YP_007006082.1">
    <property type="nucleotide sequence ID" value="NC_019516.2"/>
</dbReference>
<name>H6WFU4_9CAUD</name>
<dbReference type="Proteomes" id="UP000007178">
    <property type="component" value="Segment"/>
</dbReference>
<protein>
    <submittedName>
        <fullName evidence="1">Uncharacterized protein</fullName>
    </submittedName>
</protein>
<dbReference type="KEGG" id="vg:14013873"/>
<evidence type="ECO:0000313" key="1">
    <source>
        <dbReference type="EMBL" id="AEZ65669.1"/>
    </source>
</evidence>
<organism evidence="1 2">
    <name type="scientific">Cyanophage S-TIM5</name>
    <dbReference type="NCBI Taxonomy" id="1137745"/>
    <lineage>
        <taxon>Viruses</taxon>
        <taxon>Duplodnaviria</taxon>
        <taxon>Heunggongvirae</taxon>
        <taxon>Uroviricota</taxon>
        <taxon>Caudoviricetes</taxon>
        <taxon>Aurunvirus</taxon>
        <taxon>Aurunvirus STIM5</taxon>
    </lineage>
</organism>
<proteinExistence type="predicted"/>
<sequence length="114" mass="13001">MFEEPEAREKIKNIFKNISYMEEDLIPLFKKALEENEPIGLYVATEDQTDLSWVFGPDEVGRMIGGKESLKDITDQLLPTEEDREEGVVLAILKKVGPIYAIRLEKAVLTEAFL</sequence>
<evidence type="ECO:0000313" key="2">
    <source>
        <dbReference type="Proteomes" id="UP000007178"/>
    </source>
</evidence>
<keyword evidence="2" id="KW-1185">Reference proteome</keyword>
<reference evidence="1 2" key="1">
    <citation type="journal article" date="2012" name="Proc. Natl. Acad. Sci. U.S.A.">
        <title>A novel lineage of myoviruses infecting cyanobacteria is widespread in the oceans.</title>
        <authorList>
            <person name="Sabehi G."/>
            <person name="Shaulov L."/>
            <person name="Silver D.H."/>
            <person name="Yanai I."/>
            <person name="Harel A."/>
            <person name="Lindell D."/>
        </authorList>
    </citation>
    <scope>NUCLEOTIDE SEQUENCE [LARGE SCALE GENOMIC DNA]</scope>
</reference>
<accession>H6WFU4</accession>